<dbReference type="EMBL" id="VASG01000001">
    <property type="protein sequence ID" value="TLP78029.1"/>
    <property type="molecule type" value="Genomic_DNA"/>
</dbReference>
<comment type="similarity">
    <text evidence="1">Belongs to the UPF0166 family.</text>
</comment>
<evidence type="ECO:0000256" key="1">
    <source>
        <dbReference type="ARBA" id="ARBA00010554"/>
    </source>
</evidence>
<accession>A0A5R9AGY4</accession>
<evidence type="ECO:0000313" key="2">
    <source>
        <dbReference type="EMBL" id="TLP78029.1"/>
    </source>
</evidence>
<evidence type="ECO:0000313" key="3">
    <source>
        <dbReference type="Proteomes" id="UP000307510"/>
    </source>
</evidence>
<organism evidence="2 3">
    <name type="scientific">Pseudomonas nitroreducens</name>
    <dbReference type="NCBI Taxonomy" id="46680"/>
    <lineage>
        <taxon>Bacteria</taxon>
        <taxon>Pseudomonadati</taxon>
        <taxon>Pseudomonadota</taxon>
        <taxon>Gammaproteobacteria</taxon>
        <taxon>Pseudomonadales</taxon>
        <taxon>Pseudomonadaceae</taxon>
        <taxon>Pseudomonas</taxon>
    </lineage>
</organism>
<gene>
    <name evidence="2" type="ORF">FEA48_02210</name>
</gene>
<sequence>MNGYQLKFFTQQDRKHAGLPLAQWLLEEARRQGVRGATLMTASEGFGKTGRIHYAHFFELADQPQQVTMAVSEEESGRIFEAIRQAGVKLFYVKTPIEFGVTGEGD</sequence>
<reference evidence="3" key="2">
    <citation type="submission" date="2019-06" db="EMBL/GenBank/DDBJ databases">
        <title>AzeR, a transcriptional regulator that responds to azelaic acid in Pseudomonas nitroreducens.</title>
        <authorList>
            <person name="Bez C."/>
            <person name="Javvadi S.G."/>
            <person name="Bertani I."/>
            <person name="Devescovi G."/>
            <person name="Studholme D.J."/>
            <person name="Geller A."/>
            <person name="Levy A."/>
            <person name="Venturi V."/>
        </authorList>
    </citation>
    <scope>NUCLEOTIDE SEQUENCE [LARGE SCALE GENOMIC DNA]</scope>
    <source>
        <strain evidence="3">DSM 9128</strain>
    </source>
</reference>
<dbReference type="AlphaFoldDB" id="A0A5R9AGY4"/>
<comment type="caution">
    <text evidence="2">The sequence shown here is derived from an EMBL/GenBank/DDBJ whole genome shotgun (WGS) entry which is preliminary data.</text>
</comment>
<dbReference type="Pfam" id="PF02641">
    <property type="entry name" value="DUF190"/>
    <property type="match status" value="1"/>
</dbReference>
<dbReference type="InterPro" id="IPR015867">
    <property type="entry name" value="N-reg_PII/ATP_PRibTrfase_C"/>
</dbReference>
<dbReference type="Gene3D" id="3.30.70.120">
    <property type="match status" value="1"/>
</dbReference>
<dbReference type="RefSeq" id="WP_138212331.1">
    <property type="nucleotide sequence ID" value="NZ_VASG01000001.1"/>
</dbReference>
<proteinExistence type="inferred from homology"/>
<dbReference type="SUPFAM" id="SSF54913">
    <property type="entry name" value="GlnB-like"/>
    <property type="match status" value="1"/>
</dbReference>
<reference evidence="2 3" key="1">
    <citation type="submission" date="2019-05" db="EMBL/GenBank/DDBJ databases">
        <authorList>
            <person name="Moore K."/>
            <person name="O'Neill P."/>
            <person name="Farbos A."/>
            <person name="Studholme D.J."/>
        </authorList>
    </citation>
    <scope>NUCLEOTIDE SEQUENCE [LARGE SCALE GENOMIC DNA]</scope>
    <source>
        <strain evidence="2 3">DSM 9128</strain>
    </source>
</reference>
<dbReference type="Proteomes" id="UP000307510">
    <property type="component" value="Unassembled WGS sequence"/>
</dbReference>
<dbReference type="InterPro" id="IPR011322">
    <property type="entry name" value="N-reg_PII-like_a/b"/>
</dbReference>
<dbReference type="InterPro" id="IPR003793">
    <property type="entry name" value="UPF0166"/>
</dbReference>
<name>A0A5R9AGY4_PSENT</name>
<protein>
    <submittedName>
        <fullName evidence="2">DUF190 domain-containing protein</fullName>
    </submittedName>
</protein>